<accession>A0A1I7GGT9</accession>
<reference evidence="3" key="1">
    <citation type="submission" date="2016-10" db="EMBL/GenBank/DDBJ databases">
        <authorList>
            <person name="Varghese N."/>
            <person name="Submissions S."/>
        </authorList>
    </citation>
    <scope>NUCLEOTIDE SEQUENCE [LARGE SCALE GENOMIC DNA]</scope>
    <source>
        <strain evidence="3">CGMCC 1.11014</strain>
    </source>
</reference>
<dbReference type="Gene3D" id="1.10.1200.10">
    <property type="entry name" value="ACP-like"/>
    <property type="match status" value="1"/>
</dbReference>
<dbReference type="Proteomes" id="UP000199391">
    <property type="component" value="Unassembled WGS sequence"/>
</dbReference>
<dbReference type="Pfam" id="PF00550">
    <property type="entry name" value="PP-binding"/>
    <property type="match status" value="1"/>
</dbReference>
<dbReference type="AlphaFoldDB" id="A0A1I7GGT9"/>
<organism evidence="2 3">
    <name type="scientific">Pseudoduganella namucuonensis</name>
    <dbReference type="NCBI Taxonomy" id="1035707"/>
    <lineage>
        <taxon>Bacteria</taxon>
        <taxon>Pseudomonadati</taxon>
        <taxon>Pseudomonadota</taxon>
        <taxon>Betaproteobacteria</taxon>
        <taxon>Burkholderiales</taxon>
        <taxon>Oxalobacteraceae</taxon>
        <taxon>Telluria group</taxon>
        <taxon>Pseudoduganella</taxon>
    </lineage>
</organism>
<dbReference type="RefSeq" id="WP_093554310.1">
    <property type="nucleotide sequence ID" value="NZ_FPBO01000003.1"/>
</dbReference>
<dbReference type="STRING" id="1035707.SAMN05216552_1003308"/>
<dbReference type="OrthoDB" id="8527261at2"/>
<protein>
    <submittedName>
        <fullName evidence="2">Acyl carrier protein</fullName>
    </submittedName>
</protein>
<dbReference type="InterPro" id="IPR036736">
    <property type="entry name" value="ACP-like_sf"/>
</dbReference>
<proteinExistence type="predicted"/>
<gene>
    <name evidence="2" type="ORF">SAMN05216552_1003308</name>
</gene>
<evidence type="ECO:0000313" key="3">
    <source>
        <dbReference type="Proteomes" id="UP000199391"/>
    </source>
</evidence>
<keyword evidence="3" id="KW-1185">Reference proteome</keyword>
<feature type="domain" description="Carrier" evidence="1">
    <location>
        <begin position="1"/>
        <end position="80"/>
    </location>
</feature>
<evidence type="ECO:0000313" key="2">
    <source>
        <dbReference type="EMBL" id="SFU47628.1"/>
    </source>
</evidence>
<evidence type="ECO:0000259" key="1">
    <source>
        <dbReference type="PROSITE" id="PS50075"/>
    </source>
</evidence>
<dbReference type="SUPFAM" id="SSF47336">
    <property type="entry name" value="ACP-like"/>
    <property type="match status" value="1"/>
</dbReference>
<dbReference type="InterPro" id="IPR009081">
    <property type="entry name" value="PP-bd_ACP"/>
</dbReference>
<dbReference type="PROSITE" id="PS50075">
    <property type="entry name" value="CARRIER"/>
    <property type="match status" value="1"/>
</dbReference>
<dbReference type="EMBL" id="FPBO01000003">
    <property type="protein sequence ID" value="SFU47628.1"/>
    <property type="molecule type" value="Genomic_DNA"/>
</dbReference>
<sequence>MYLQEVKTILADILGLGAAADALTADSALMGSIPELDSMAVVQLLAALEEQFGFSIDDDEIDAGTFATVGTLAAFVQHKLTA</sequence>
<name>A0A1I7GGT9_9BURK</name>